<dbReference type="Pfam" id="PF07331">
    <property type="entry name" value="TctB"/>
    <property type="match status" value="1"/>
</dbReference>
<feature type="transmembrane region" description="Helical" evidence="1">
    <location>
        <begin position="87"/>
        <end position="105"/>
    </location>
</feature>
<dbReference type="Proteomes" id="UP001553161">
    <property type="component" value="Unassembled WGS sequence"/>
</dbReference>
<dbReference type="InterPro" id="IPR009936">
    <property type="entry name" value="DUF1468"/>
</dbReference>
<evidence type="ECO:0000259" key="2">
    <source>
        <dbReference type="Pfam" id="PF07331"/>
    </source>
</evidence>
<comment type="caution">
    <text evidence="3">The sequence shown here is derived from an EMBL/GenBank/DDBJ whole genome shotgun (WGS) entry which is preliminary data.</text>
</comment>
<gene>
    <name evidence="3" type="ORF">AB0T83_11960</name>
</gene>
<accession>A0ABV3L7D3</accession>
<evidence type="ECO:0000256" key="1">
    <source>
        <dbReference type="SAM" id="Phobius"/>
    </source>
</evidence>
<keyword evidence="1" id="KW-1133">Transmembrane helix</keyword>
<organism evidence="3 4">
    <name type="scientific">Meridianimarinicoccus marinus</name>
    <dbReference type="NCBI Taxonomy" id="3231483"/>
    <lineage>
        <taxon>Bacteria</taxon>
        <taxon>Pseudomonadati</taxon>
        <taxon>Pseudomonadota</taxon>
        <taxon>Alphaproteobacteria</taxon>
        <taxon>Rhodobacterales</taxon>
        <taxon>Paracoccaceae</taxon>
        <taxon>Meridianimarinicoccus</taxon>
    </lineage>
</organism>
<reference evidence="3 4" key="1">
    <citation type="submission" date="2024-07" db="EMBL/GenBank/DDBJ databases">
        <authorList>
            <person name="Kang M."/>
        </authorList>
    </citation>
    <scope>NUCLEOTIDE SEQUENCE [LARGE SCALE GENOMIC DNA]</scope>
    <source>
        <strain evidence="3 4">DFM31</strain>
    </source>
</reference>
<dbReference type="RefSeq" id="WP_366193319.1">
    <property type="nucleotide sequence ID" value="NZ_JBFBVU010000014.1"/>
</dbReference>
<dbReference type="EMBL" id="JBFBVU010000014">
    <property type="protein sequence ID" value="MEV8467494.1"/>
    <property type="molecule type" value="Genomic_DNA"/>
</dbReference>
<protein>
    <submittedName>
        <fullName evidence="3">Tripartite tricarboxylate transporter TctB family protein</fullName>
    </submittedName>
</protein>
<sequence length="163" mass="17823">MALTTPPHPAWEKTMLLNRHLLFLYVTLAVSIGYLISALSLGAPIVESRLTPSFFPVVVGSAAIIFSCILILQKLRAAPEAEQADDAGTYTHLWVVAAIFVYIVAFKPVGYFISSGLFVFALILLFSNFEKLLQKAAMSAAIVVVGYIVFQQMFGVRLPALWG</sequence>
<feature type="domain" description="DUF1468" evidence="2">
    <location>
        <begin position="28"/>
        <end position="159"/>
    </location>
</feature>
<proteinExistence type="predicted"/>
<feature type="transmembrane region" description="Helical" evidence="1">
    <location>
        <begin position="136"/>
        <end position="154"/>
    </location>
</feature>
<keyword evidence="1" id="KW-0812">Transmembrane</keyword>
<keyword evidence="1" id="KW-0472">Membrane</keyword>
<name>A0ABV3L7D3_9RHOB</name>
<feature type="transmembrane region" description="Helical" evidence="1">
    <location>
        <begin position="21"/>
        <end position="42"/>
    </location>
</feature>
<evidence type="ECO:0000313" key="3">
    <source>
        <dbReference type="EMBL" id="MEV8467494.1"/>
    </source>
</evidence>
<keyword evidence="4" id="KW-1185">Reference proteome</keyword>
<feature type="transmembrane region" description="Helical" evidence="1">
    <location>
        <begin position="54"/>
        <end position="75"/>
    </location>
</feature>
<evidence type="ECO:0000313" key="4">
    <source>
        <dbReference type="Proteomes" id="UP001553161"/>
    </source>
</evidence>